<accession>A0ABT5WK46</accession>
<name>A0ABT5WK46_9SPHN</name>
<evidence type="ECO:0000313" key="2">
    <source>
        <dbReference type="EMBL" id="MDE8650421.1"/>
    </source>
</evidence>
<sequence length="100" mass="10590">MTGPSVTADRRRLPVRGDLAHIRLAGRYFVPHYAVPMPHLARAGAVLLATEHDDAEVIAVLPEGSVFDVLDIAGAWAWGQFGEDGPVGYVALAGLEAITS</sequence>
<dbReference type="InterPro" id="IPR041382">
    <property type="entry name" value="SH3_16"/>
</dbReference>
<comment type="caution">
    <text evidence="2">The sequence shown here is derived from an EMBL/GenBank/DDBJ whole genome shotgun (WGS) entry which is preliminary data.</text>
</comment>
<reference evidence="2 3" key="1">
    <citation type="submission" date="2023-03" db="EMBL/GenBank/DDBJ databases">
        <title>NovoSphingobium album sp. nov. isolated from polycyclic aromatic hydrocarbons- and heavy-metal polluted soil.</title>
        <authorList>
            <person name="Liu Z."/>
            <person name="Wang K."/>
        </authorList>
    </citation>
    <scope>NUCLEOTIDE SEQUENCE [LARGE SCALE GENOMIC DNA]</scope>
    <source>
        <strain evidence="2 3">H3SJ31-1</strain>
    </source>
</reference>
<organism evidence="2 3">
    <name type="scientific">Novosphingobium album</name>
    <name type="common">ex Liu et al. 2023</name>
    <dbReference type="NCBI Taxonomy" id="3031130"/>
    <lineage>
        <taxon>Bacteria</taxon>
        <taxon>Pseudomonadati</taxon>
        <taxon>Pseudomonadota</taxon>
        <taxon>Alphaproteobacteria</taxon>
        <taxon>Sphingomonadales</taxon>
        <taxon>Sphingomonadaceae</taxon>
        <taxon>Novosphingobium</taxon>
    </lineage>
</organism>
<dbReference type="Pfam" id="PF18348">
    <property type="entry name" value="SH3_16"/>
    <property type="match status" value="1"/>
</dbReference>
<dbReference type="EMBL" id="JARESE010000001">
    <property type="protein sequence ID" value="MDE8650421.1"/>
    <property type="molecule type" value="Genomic_DNA"/>
</dbReference>
<proteinExistence type="predicted"/>
<keyword evidence="3" id="KW-1185">Reference proteome</keyword>
<evidence type="ECO:0000313" key="3">
    <source>
        <dbReference type="Proteomes" id="UP001216253"/>
    </source>
</evidence>
<gene>
    <name evidence="2" type="ORF">PYV00_01655</name>
</gene>
<evidence type="ECO:0000259" key="1">
    <source>
        <dbReference type="Pfam" id="PF18348"/>
    </source>
</evidence>
<dbReference type="Proteomes" id="UP001216253">
    <property type="component" value="Unassembled WGS sequence"/>
</dbReference>
<protein>
    <submittedName>
        <fullName evidence="2">SH3 domain-containing protein</fullName>
    </submittedName>
</protein>
<feature type="domain" description="Bacterial dipeptidyl-peptidase SH3" evidence="1">
    <location>
        <begin position="55"/>
        <end position="95"/>
    </location>
</feature>